<comment type="caution">
    <text evidence="1">The sequence shown here is derived from an EMBL/GenBank/DDBJ whole genome shotgun (WGS) entry which is preliminary data.</text>
</comment>
<dbReference type="SUPFAM" id="SSF58104">
    <property type="entry name" value="Methyl-accepting chemotaxis protein (MCP) signaling domain"/>
    <property type="match status" value="1"/>
</dbReference>
<reference evidence="1 2" key="1">
    <citation type="submission" date="2017-05" db="EMBL/GenBank/DDBJ databases">
        <title>The genome sequence of Geobacillus thermocatenulatus DSM 730.</title>
        <authorList>
            <person name="Ramaloko W.T."/>
            <person name="Koen N."/>
            <person name="Polliack S."/>
            <person name="Aliyu H."/>
            <person name="Lebre P."/>
            <person name="Mohr T."/>
            <person name="Oswald F."/>
            <person name="Zwick M."/>
            <person name="Neumann A."/>
            <person name="Syldatk C."/>
            <person name="Cowan D."/>
            <person name="De Maayer P."/>
        </authorList>
    </citation>
    <scope>NUCLEOTIDE SEQUENCE [LARGE SCALE GENOMIC DNA]</scope>
    <source>
        <strain evidence="1 2">BGSC 93A1</strain>
    </source>
</reference>
<dbReference type="InterPro" id="IPR009293">
    <property type="entry name" value="UPF0478"/>
</dbReference>
<dbReference type="KEGG" id="gtm:GT3921_05350"/>
<name>A0A226QA83_9BACL</name>
<protein>
    <submittedName>
        <fullName evidence="1">General stress protein</fullName>
    </submittedName>
</protein>
<proteinExistence type="predicted"/>
<dbReference type="EMBL" id="NEWK01000001">
    <property type="protein sequence ID" value="OXB89265.1"/>
    <property type="molecule type" value="Genomic_DNA"/>
</dbReference>
<dbReference type="AlphaFoldDB" id="A0A226QA83"/>
<gene>
    <name evidence="1" type="ORF">B9L19_04085</name>
</gene>
<organism evidence="1 2">
    <name type="scientific">Geobacillus thermocatenulatus</name>
    <dbReference type="NCBI Taxonomy" id="33938"/>
    <lineage>
        <taxon>Bacteria</taxon>
        <taxon>Bacillati</taxon>
        <taxon>Bacillota</taxon>
        <taxon>Bacilli</taxon>
        <taxon>Bacillales</taxon>
        <taxon>Anoxybacillaceae</taxon>
        <taxon>Geobacillus</taxon>
        <taxon>Geobacillus thermoleovorans group</taxon>
    </lineage>
</organism>
<dbReference type="Pfam" id="PF06103">
    <property type="entry name" value="DUF948"/>
    <property type="match status" value="1"/>
</dbReference>
<keyword evidence="2" id="KW-1185">Reference proteome</keyword>
<dbReference type="PANTHER" id="PTHR40070">
    <property type="entry name" value="UPF0478 PROTEIN YTXG"/>
    <property type="match status" value="1"/>
</dbReference>
<dbReference type="PANTHER" id="PTHR40070:SF1">
    <property type="entry name" value="UPF0478 PROTEIN YTXG"/>
    <property type="match status" value="1"/>
</dbReference>
<accession>A0A226QA83</accession>
<sequence>MEWMLYASAVIAALAFLLLVIYIAKTLVVLQETLRRLTEAIGHTDEQVRALSGEIQQLFHTANSVVHDVQKKVDALTGVVEAVGETGDAIRTMNRAIRQTASALLSATTAGTSKWKKILRWADGFRDGWEKWRKKQSTKEVVVNGKK</sequence>
<evidence type="ECO:0000313" key="1">
    <source>
        <dbReference type="EMBL" id="OXB89265.1"/>
    </source>
</evidence>
<dbReference type="Proteomes" id="UP000198378">
    <property type="component" value="Unassembled WGS sequence"/>
</dbReference>
<evidence type="ECO:0000313" key="2">
    <source>
        <dbReference type="Proteomes" id="UP000198378"/>
    </source>
</evidence>